<dbReference type="InterPro" id="IPR013249">
    <property type="entry name" value="RNA_pol_sigma70_r4_t2"/>
</dbReference>
<dbReference type="GO" id="GO:0006352">
    <property type="term" value="P:DNA-templated transcription initiation"/>
    <property type="evidence" value="ECO:0007669"/>
    <property type="project" value="InterPro"/>
</dbReference>
<dbReference type="InterPro" id="IPR013324">
    <property type="entry name" value="RNA_pol_sigma_r3/r4-like"/>
</dbReference>
<protein>
    <submittedName>
        <fullName evidence="7">Uncharacterized protein</fullName>
    </submittedName>
</protein>
<evidence type="ECO:0000259" key="6">
    <source>
        <dbReference type="Pfam" id="PF08281"/>
    </source>
</evidence>
<keyword evidence="4" id="KW-0804">Transcription</keyword>
<feature type="domain" description="RNA polymerase sigma factor 70 region 4 type 2" evidence="6">
    <location>
        <begin position="111"/>
        <end position="163"/>
    </location>
</feature>
<dbReference type="Pfam" id="PF04542">
    <property type="entry name" value="Sigma70_r2"/>
    <property type="match status" value="1"/>
</dbReference>
<evidence type="ECO:0000256" key="1">
    <source>
        <dbReference type="ARBA" id="ARBA00010641"/>
    </source>
</evidence>
<dbReference type="GO" id="GO:0003677">
    <property type="term" value="F:DNA binding"/>
    <property type="evidence" value="ECO:0007669"/>
    <property type="project" value="InterPro"/>
</dbReference>
<dbReference type="SUPFAM" id="SSF88659">
    <property type="entry name" value="Sigma3 and sigma4 domains of RNA polymerase sigma factors"/>
    <property type="match status" value="1"/>
</dbReference>
<gene>
    <name evidence="7" type="ORF">IV56_GL002165</name>
</gene>
<feature type="domain" description="RNA polymerase sigma-70 region 2" evidence="5">
    <location>
        <begin position="28"/>
        <end position="87"/>
    </location>
</feature>
<dbReference type="GO" id="GO:0016987">
    <property type="term" value="F:sigma factor activity"/>
    <property type="evidence" value="ECO:0007669"/>
    <property type="project" value="UniProtKB-KW"/>
</dbReference>
<dbReference type="NCBIfam" id="TIGR02937">
    <property type="entry name" value="sigma70-ECF"/>
    <property type="match status" value="1"/>
</dbReference>
<dbReference type="SUPFAM" id="SSF88946">
    <property type="entry name" value="Sigma2 domain of RNA polymerase sigma factors"/>
    <property type="match status" value="1"/>
</dbReference>
<organism evidence="7 8">
    <name type="scientific">Lacticaseibacillus saniviri JCM 17471 = DSM 24301</name>
    <dbReference type="NCBI Taxonomy" id="1293598"/>
    <lineage>
        <taxon>Bacteria</taxon>
        <taxon>Bacillati</taxon>
        <taxon>Bacillota</taxon>
        <taxon>Bacilli</taxon>
        <taxon>Lactobacillales</taxon>
        <taxon>Lactobacillaceae</taxon>
        <taxon>Lacticaseibacillus</taxon>
    </lineage>
</organism>
<evidence type="ECO:0000256" key="4">
    <source>
        <dbReference type="ARBA" id="ARBA00023163"/>
    </source>
</evidence>
<dbReference type="Proteomes" id="UP000050969">
    <property type="component" value="Unassembled WGS sequence"/>
</dbReference>
<dbReference type="InterPro" id="IPR013325">
    <property type="entry name" value="RNA_pol_sigma_r2"/>
</dbReference>
<dbReference type="Gene3D" id="1.10.1740.10">
    <property type="match status" value="1"/>
</dbReference>
<dbReference type="InterPro" id="IPR007627">
    <property type="entry name" value="RNA_pol_sigma70_r2"/>
</dbReference>
<dbReference type="PATRIC" id="fig|1293598.4.peg.2266"/>
<evidence type="ECO:0000256" key="3">
    <source>
        <dbReference type="ARBA" id="ARBA00023082"/>
    </source>
</evidence>
<dbReference type="InterPro" id="IPR039425">
    <property type="entry name" value="RNA_pol_sigma-70-like"/>
</dbReference>
<dbReference type="EMBL" id="JQCE01000061">
    <property type="protein sequence ID" value="KRO15743.1"/>
    <property type="molecule type" value="Genomic_DNA"/>
</dbReference>
<dbReference type="PANTHER" id="PTHR43133">
    <property type="entry name" value="RNA POLYMERASE ECF-TYPE SIGMA FACTO"/>
    <property type="match status" value="1"/>
</dbReference>
<dbReference type="AlphaFoldDB" id="A0A0R2MQ48"/>
<name>A0A0R2MQ48_9LACO</name>
<evidence type="ECO:0000256" key="2">
    <source>
        <dbReference type="ARBA" id="ARBA00023015"/>
    </source>
</evidence>
<reference evidence="7 8" key="1">
    <citation type="journal article" date="2015" name="Genome Announc.">
        <title>Expanding the biotechnology potential of lactobacilli through comparative genomics of 213 strains and associated genera.</title>
        <authorList>
            <person name="Sun Z."/>
            <person name="Harris H.M."/>
            <person name="McCann A."/>
            <person name="Guo C."/>
            <person name="Argimon S."/>
            <person name="Zhang W."/>
            <person name="Yang X."/>
            <person name="Jeffery I.B."/>
            <person name="Cooney J.C."/>
            <person name="Kagawa T.F."/>
            <person name="Liu W."/>
            <person name="Song Y."/>
            <person name="Salvetti E."/>
            <person name="Wrobel A."/>
            <person name="Rasinkangas P."/>
            <person name="Parkhill J."/>
            <person name="Rea M.C."/>
            <person name="O'Sullivan O."/>
            <person name="Ritari J."/>
            <person name="Douillard F.P."/>
            <person name="Paul Ross R."/>
            <person name="Yang R."/>
            <person name="Briner A.E."/>
            <person name="Felis G.E."/>
            <person name="de Vos W.M."/>
            <person name="Barrangou R."/>
            <person name="Klaenhammer T.R."/>
            <person name="Caufield P.W."/>
            <person name="Cui Y."/>
            <person name="Zhang H."/>
            <person name="O'Toole P.W."/>
        </authorList>
    </citation>
    <scope>NUCLEOTIDE SEQUENCE [LARGE SCALE GENOMIC DNA]</scope>
    <source>
        <strain evidence="7 8">DSM 24301</strain>
    </source>
</reference>
<dbReference type="PANTHER" id="PTHR43133:SF51">
    <property type="entry name" value="RNA POLYMERASE SIGMA FACTOR"/>
    <property type="match status" value="1"/>
</dbReference>
<keyword evidence="8" id="KW-1185">Reference proteome</keyword>
<dbReference type="InterPro" id="IPR014284">
    <property type="entry name" value="RNA_pol_sigma-70_dom"/>
</dbReference>
<evidence type="ECO:0000313" key="7">
    <source>
        <dbReference type="EMBL" id="KRO15743.1"/>
    </source>
</evidence>
<dbReference type="InterPro" id="IPR036388">
    <property type="entry name" value="WH-like_DNA-bd_sf"/>
</dbReference>
<proteinExistence type="inferred from homology"/>
<keyword evidence="3" id="KW-0731">Sigma factor</keyword>
<keyword evidence="2" id="KW-0805">Transcription regulation</keyword>
<dbReference type="Pfam" id="PF08281">
    <property type="entry name" value="Sigma70_r4_2"/>
    <property type="match status" value="1"/>
</dbReference>
<dbReference type="CDD" id="cd06171">
    <property type="entry name" value="Sigma70_r4"/>
    <property type="match status" value="1"/>
</dbReference>
<evidence type="ECO:0000259" key="5">
    <source>
        <dbReference type="Pfam" id="PF04542"/>
    </source>
</evidence>
<evidence type="ECO:0000313" key="8">
    <source>
        <dbReference type="Proteomes" id="UP000050969"/>
    </source>
</evidence>
<accession>A0A0R2MQ48</accession>
<comment type="similarity">
    <text evidence="1">Belongs to the sigma-70 factor family. ECF subfamily.</text>
</comment>
<comment type="caution">
    <text evidence="7">The sequence shown here is derived from an EMBL/GenBank/DDBJ whole genome shotgun (WGS) entry which is preliminary data.</text>
</comment>
<dbReference type="Gene3D" id="1.10.10.10">
    <property type="entry name" value="Winged helix-like DNA-binding domain superfamily/Winged helix DNA-binding domain"/>
    <property type="match status" value="1"/>
</dbReference>
<sequence length="174" mass="20266">MLDERQIKRAIAGDRKAFAAIMQTQASYLVKMAQLYVARDADVQEVISETTLTAFTSIHTLKKPAYFRTWLTKILIRTCYQRYAQHQHEAPDVPLPDVPSGDSELRAEMRMDILNGIRQLNERYQQTLLMYYYNGLSIHEIHLLTSLSENTIKTHLRRGKAQLKEWLGGDYYEN</sequence>
<dbReference type="STRING" id="1293598.IV56_GL002165"/>